<dbReference type="Proteomes" id="UP000614287">
    <property type="component" value="Unassembled WGS sequence"/>
</dbReference>
<dbReference type="InterPro" id="IPR017871">
    <property type="entry name" value="ABC_transporter-like_CS"/>
</dbReference>
<evidence type="ECO:0000313" key="11">
    <source>
        <dbReference type="Proteomes" id="UP000614287"/>
    </source>
</evidence>
<dbReference type="EMBL" id="BMZG01000001">
    <property type="protein sequence ID" value="GHA64897.1"/>
    <property type="molecule type" value="Genomic_DNA"/>
</dbReference>
<dbReference type="PROSITE" id="PS50893">
    <property type="entry name" value="ABC_TRANSPORTER_2"/>
    <property type="match status" value="1"/>
</dbReference>
<dbReference type="PROSITE" id="PS51371">
    <property type="entry name" value="CBS"/>
    <property type="match status" value="1"/>
</dbReference>
<evidence type="ECO:0000256" key="1">
    <source>
        <dbReference type="ARBA" id="ARBA00005417"/>
    </source>
</evidence>
<evidence type="ECO:0000256" key="6">
    <source>
        <dbReference type="ARBA" id="ARBA00022840"/>
    </source>
</evidence>
<dbReference type="SMART" id="SM00382">
    <property type="entry name" value="AAA"/>
    <property type="match status" value="1"/>
</dbReference>
<evidence type="ECO:0000256" key="7">
    <source>
        <dbReference type="PROSITE-ProRule" id="PRU00703"/>
    </source>
</evidence>
<dbReference type="InterPro" id="IPR003593">
    <property type="entry name" value="AAA+_ATPase"/>
</dbReference>
<keyword evidence="11" id="KW-1185">Reference proteome</keyword>
<dbReference type="PROSITE" id="PS00211">
    <property type="entry name" value="ABC_TRANSPORTER_1"/>
    <property type="match status" value="1"/>
</dbReference>
<keyword evidence="3" id="KW-1003">Cell membrane</keyword>
<feature type="domain" description="ABC transporter" evidence="8">
    <location>
        <begin position="2"/>
        <end position="236"/>
    </location>
</feature>
<dbReference type="Gene3D" id="3.40.50.300">
    <property type="entry name" value="P-loop containing nucleotide triphosphate hydrolases"/>
    <property type="match status" value="1"/>
</dbReference>
<dbReference type="SUPFAM" id="SSF54631">
    <property type="entry name" value="CBS-domain pair"/>
    <property type="match status" value="1"/>
</dbReference>
<keyword evidence="7" id="KW-0129">CBS domain</keyword>
<dbReference type="GO" id="GO:0015697">
    <property type="term" value="P:quaternary ammonium group transport"/>
    <property type="evidence" value="ECO:0007669"/>
    <property type="project" value="UniProtKB-ARBA"/>
</dbReference>
<gene>
    <name evidence="10" type="ORF">GCM10009007_01670</name>
</gene>
<dbReference type="FunFam" id="3.40.50.300:FF:000425">
    <property type="entry name" value="Probable ABC transporter, ATP-binding subunit"/>
    <property type="match status" value="1"/>
</dbReference>
<evidence type="ECO:0000259" key="9">
    <source>
        <dbReference type="PROSITE" id="PS51371"/>
    </source>
</evidence>
<dbReference type="AlphaFoldDB" id="A0A8J3FYC6"/>
<evidence type="ECO:0000256" key="5">
    <source>
        <dbReference type="ARBA" id="ARBA00022741"/>
    </source>
</evidence>
<dbReference type="InterPro" id="IPR003439">
    <property type="entry name" value="ABC_transporter-like_ATP-bd"/>
</dbReference>
<proteinExistence type="inferred from homology"/>
<accession>A0A8J3FYC6</accession>
<evidence type="ECO:0000256" key="3">
    <source>
        <dbReference type="ARBA" id="ARBA00022475"/>
    </source>
</evidence>
<dbReference type="GO" id="GO:0016887">
    <property type="term" value="F:ATP hydrolysis activity"/>
    <property type="evidence" value="ECO:0007669"/>
    <property type="project" value="InterPro"/>
</dbReference>
<comment type="caution">
    <text evidence="10">The sequence shown here is derived from an EMBL/GenBank/DDBJ whole genome shotgun (WGS) entry which is preliminary data.</text>
</comment>
<dbReference type="PANTHER" id="PTHR43117:SF5">
    <property type="entry name" value="GLYCINE BETAINE UPTAKE SYSTEM ATP-BINDING PROTEIN YEHX"/>
    <property type="match status" value="1"/>
</dbReference>
<evidence type="ECO:0000256" key="4">
    <source>
        <dbReference type="ARBA" id="ARBA00022519"/>
    </source>
</evidence>
<dbReference type="RefSeq" id="WP_189490379.1">
    <property type="nucleotide sequence ID" value="NZ_BMZG01000001.1"/>
</dbReference>
<keyword evidence="6 10" id="KW-0067">ATP-binding</keyword>
<reference evidence="10" key="1">
    <citation type="journal article" date="2014" name="Int. J. Syst. Evol. Microbiol.">
        <title>Complete genome sequence of Corynebacterium casei LMG S-19264T (=DSM 44701T), isolated from a smear-ripened cheese.</title>
        <authorList>
            <consortium name="US DOE Joint Genome Institute (JGI-PGF)"/>
            <person name="Walter F."/>
            <person name="Albersmeier A."/>
            <person name="Kalinowski J."/>
            <person name="Ruckert C."/>
        </authorList>
    </citation>
    <scope>NUCLEOTIDE SEQUENCE</scope>
    <source>
        <strain evidence="10">KCTC 32501</strain>
    </source>
</reference>
<dbReference type="Pfam" id="PF00571">
    <property type="entry name" value="CBS"/>
    <property type="match status" value="1"/>
</dbReference>
<keyword evidence="4" id="KW-0997">Cell inner membrane</keyword>
<protein>
    <submittedName>
        <fullName evidence="10">ABC transporter ATP-binding protein</fullName>
    </submittedName>
</protein>
<keyword evidence="4" id="KW-0472">Membrane</keyword>
<sequence>MIVFEQVTKIFDGRTVINTLDLHIAKGKITVLIGASGSGKSTTLKMVNRLIEHDSGRILFAGEETRSFKIEDLRRRMGYAIQSTGLFPHWTVAQNIATVPQLLNWDKQRIRQRVDELLTMLNLEPTEYRERYPHQLSGGQQQRIGVARAMAADPEILLMDEPFGALDPVTRSVLQDEVRRIHELSGKTILLVTHDIDEALTMADHLVLMDKGQIVQQGHPAHILAHPANDFVREFIGRSDLGVKMLSLQTVSERTRFGGSDAPIHLAIADNASLKEALSDFVAHEVNVLPVMNEHKQIIGELHFSDLLRAA</sequence>
<feature type="domain" description="CBS" evidence="9">
    <location>
        <begin position="259"/>
        <end position="311"/>
    </location>
</feature>
<name>A0A8J3FYC6_9BURK</name>
<evidence type="ECO:0000256" key="2">
    <source>
        <dbReference type="ARBA" id="ARBA00022448"/>
    </source>
</evidence>
<dbReference type="InterPro" id="IPR046342">
    <property type="entry name" value="CBS_dom_sf"/>
</dbReference>
<comment type="similarity">
    <text evidence="1">Belongs to the ABC transporter superfamily.</text>
</comment>
<organism evidence="10 11">
    <name type="scientific">Formosimonas limnophila</name>
    <dbReference type="NCBI Taxonomy" id="1384487"/>
    <lineage>
        <taxon>Bacteria</taxon>
        <taxon>Pseudomonadati</taxon>
        <taxon>Pseudomonadota</taxon>
        <taxon>Betaproteobacteria</taxon>
        <taxon>Burkholderiales</taxon>
        <taxon>Burkholderiaceae</taxon>
        <taxon>Formosimonas</taxon>
    </lineage>
</organism>
<dbReference type="Pfam" id="PF00005">
    <property type="entry name" value="ABC_tran"/>
    <property type="match status" value="1"/>
</dbReference>
<evidence type="ECO:0000259" key="8">
    <source>
        <dbReference type="PROSITE" id="PS50893"/>
    </source>
</evidence>
<keyword evidence="5" id="KW-0547">Nucleotide-binding</keyword>
<dbReference type="GO" id="GO:0005524">
    <property type="term" value="F:ATP binding"/>
    <property type="evidence" value="ECO:0007669"/>
    <property type="project" value="UniProtKB-KW"/>
</dbReference>
<keyword evidence="2" id="KW-0813">Transport</keyword>
<dbReference type="SUPFAM" id="SSF52540">
    <property type="entry name" value="P-loop containing nucleoside triphosphate hydrolases"/>
    <property type="match status" value="1"/>
</dbReference>
<dbReference type="PANTHER" id="PTHR43117">
    <property type="entry name" value="OSMOPROTECTANT IMPORT ATP-BINDING PROTEIN OSMV"/>
    <property type="match status" value="1"/>
</dbReference>
<reference evidence="10" key="2">
    <citation type="submission" date="2020-09" db="EMBL/GenBank/DDBJ databases">
        <authorList>
            <person name="Sun Q."/>
            <person name="Kim S."/>
        </authorList>
    </citation>
    <scope>NUCLEOTIDE SEQUENCE</scope>
    <source>
        <strain evidence="10">KCTC 32501</strain>
    </source>
</reference>
<evidence type="ECO:0000313" key="10">
    <source>
        <dbReference type="EMBL" id="GHA64897.1"/>
    </source>
</evidence>
<dbReference type="InterPro" id="IPR027417">
    <property type="entry name" value="P-loop_NTPase"/>
</dbReference>
<dbReference type="InterPro" id="IPR000644">
    <property type="entry name" value="CBS_dom"/>
</dbReference>